<dbReference type="PRINTS" id="PR00455">
    <property type="entry name" value="HTHTETR"/>
</dbReference>
<dbReference type="Pfam" id="PF16859">
    <property type="entry name" value="TetR_C_11"/>
    <property type="match status" value="1"/>
</dbReference>
<dbReference type="SUPFAM" id="SSF46689">
    <property type="entry name" value="Homeodomain-like"/>
    <property type="match status" value="1"/>
</dbReference>
<evidence type="ECO:0000259" key="5">
    <source>
        <dbReference type="PROSITE" id="PS50977"/>
    </source>
</evidence>
<evidence type="ECO:0000256" key="4">
    <source>
        <dbReference type="PROSITE-ProRule" id="PRU00335"/>
    </source>
</evidence>
<proteinExistence type="predicted"/>
<dbReference type="PANTHER" id="PTHR30055:SF234">
    <property type="entry name" value="HTH-TYPE TRANSCRIPTIONAL REGULATOR BETI"/>
    <property type="match status" value="1"/>
</dbReference>
<dbReference type="Proteomes" id="UP001160142">
    <property type="component" value="Unassembled WGS sequence"/>
</dbReference>
<dbReference type="InterPro" id="IPR011075">
    <property type="entry name" value="TetR_C"/>
</dbReference>
<keyword evidence="1" id="KW-0805">Transcription regulation</keyword>
<dbReference type="RefSeq" id="WP_322133505.1">
    <property type="nucleotide sequence ID" value="NZ_CP085036.1"/>
</dbReference>
<dbReference type="PROSITE" id="PS50977">
    <property type="entry name" value="HTH_TETR_2"/>
    <property type="match status" value="1"/>
</dbReference>
<evidence type="ECO:0000256" key="2">
    <source>
        <dbReference type="ARBA" id="ARBA00023125"/>
    </source>
</evidence>
<feature type="domain" description="HTH tetR-type" evidence="5">
    <location>
        <begin position="4"/>
        <end position="64"/>
    </location>
</feature>
<dbReference type="EMBL" id="JARXVQ010000001">
    <property type="protein sequence ID" value="MDH6181186.1"/>
    <property type="molecule type" value="Genomic_DNA"/>
</dbReference>
<reference evidence="6 7" key="1">
    <citation type="submission" date="2023-04" db="EMBL/GenBank/DDBJ databases">
        <title>Genome Encyclopedia of Bacteria and Archaea VI: Functional Genomics of Type Strains.</title>
        <authorList>
            <person name="Whitman W."/>
        </authorList>
    </citation>
    <scope>NUCLEOTIDE SEQUENCE [LARGE SCALE GENOMIC DNA]</scope>
    <source>
        <strain evidence="6 7">SG_E_30_P1</strain>
    </source>
</reference>
<dbReference type="InterPro" id="IPR009057">
    <property type="entry name" value="Homeodomain-like_sf"/>
</dbReference>
<dbReference type="InterPro" id="IPR036271">
    <property type="entry name" value="Tet_transcr_reg_TetR-rel_C_sf"/>
</dbReference>
<accession>A0ABT6KMF0</accession>
<sequence>MGLSRVDDRIYRAALDLLRTRGPHAVSMESVAVASGVAKTTLYRRFDNREALLSAAVASASIPISLPADLDAQQTLRWTLRHSRDAIENVIGRGTLAAMMSANDPDQSASLLGIARTSIEPLRAGLHTLVERGELRSDLDVELTLTILMGAVISELIRGRPTDDDWVERVLDLLWPGLAPRQ</sequence>
<dbReference type="Pfam" id="PF00440">
    <property type="entry name" value="TetR_N"/>
    <property type="match status" value="1"/>
</dbReference>
<comment type="caution">
    <text evidence="6">The sequence shown here is derived from an EMBL/GenBank/DDBJ whole genome shotgun (WGS) entry which is preliminary data.</text>
</comment>
<evidence type="ECO:0000256" key="3">
    <source>
        <dbReference type="ARBA" id="ARBA00023163"/>
    </source>
</evidence>
<dbReference type="Gene3D" id="1.10.10.60">
    <property type="entry name" value="Homeodomain-like"/>
    <property type="match status" value="1"/>
</dbReference>
<keyword evidence="3" id="KW-0804">Transcription</keyword>
<name>A0ABT6KMF0_9MICO</name>
<protein>
    <submittedName>
        <fullName evidence="6">AcrR family transcriptional regulator</fullName>
    </submittedName>
</protein>
<evidence type="ECO:0000313" key="7">
    <source>
        <dbReference type="Proteomes" id="UP001160142"/>
    </source>
</evidence>
<dbReference type="InterPro" id="IPR050109">
    <property type="entry name" value="HTH-type_TetR-like_transc_reg"/>
</dbReference>
<feature type="DNA-binding region" description="H-T-H motif" evidence="4">
    <location>
        <begin position="27"/>
        <end position="46"/>
    </location>
</feature>
<dbReference type="InterPro" id="IPR001647">
    <property type="entry name" value="HTH_TetR"/>
</dbReference>
<gene>
    <name evidence="6" type="ORF">M2152_001368</name>
</gene>
<keyword evidence="2 4" id="KW-0238">DNA-binding</keyword>
<evidence type="ECO:0000313" key="6">
    <source>
        <dbReference type="EMBL" id="MDH6181186.1"/>
    </source>
</evidence>
<dbReference type="SUPFAM" id="SSF48498">
    <property type="entry name" value="Tetracyclin repressor-like, C-terminal domain"/>
    <property type="match status" value="1"/>
</dbReference>
<evidence type="ECO:0000256" key="1">
    <source>
        <dbReference type="ARBA" id="ARBA00023015"/>
    </source>
</evidence>
<dbReference type="Gene3D" id="1.10.357.10">
    <property type="entry name" value="Tetracycline Repressor, domain 2"/>
    <property type="match status" value="1"/>
</dbReference>
<keyword evidence="7" id="KW-1185">Reference proteome</keyword>
<organism evidence="6 7">
    <name type="scientific">Antiquaquibacter oligotrophicus</name>
    <dbReference type="NCBI Taxonomy" id="2880260"/>
    <lineage>
        <taxon>Bacteria</taxon>
        <taxon>Bacillati</taxon>
        <taxon>Actinomycetota</taxon>
        <taxon>Actinomycetes</taxon>
        <taxon>Micrococcales</taxon>
        <taxon>Microbacteriaceae</taxon>
        <taxon>Antiquaquibacter</taxon>
    </lineage>
</organism>
<dbReference type="PANTHER" id="PTHR30055">
    <property type="entry name" value="HTH-TYPE TRANSCRIPTIONAL REGULATOR RUTR"/>
    <property type="match status" value="1"/>
</dbReference>